<dbReference type="Proteomes" id="UP000008549">
    <property type="component" value="Unassembled WGS sequence"/>
</dbReference>
<dbReference type="GeneID" id="8590568"/>
<protein>
    <submittedName>
        <fullName evidence="2">Protein CBG24883</fullName>
    </submittedName>
</protein>
<name>A8WLP4_CAEBR</name>
<dbReference type="CTD" id="8590568"/>
<dbReference type="PANTHER" id="PTHR12911:SF2">
    <property type="entry name" value="SUN DOMAIN-CONTAINING PROTEIN 1"/>
    <property type="match status" value="1"/>
</dbReference>
<dbReference type="GO" id="GO:0005635">
    <property type="term" value="C:nuclear envelope"/>
    <property type="evidence" value="ECO:0000318"/>
    <property type="project" value="GO_Central"/>
</dbReference>
<accession>A8WLP4</accession>
<evidence type="ECO:0000256" key="1">
    <source>
        <dbReference type="SAM" id="Phobius"/>
    </source>
</evidence>
<keyword evidence="1" id="KW-1133">Transmembrane helix</keyword>
<dbReference type="eggNOG" id="KOG2687">
    <property type="taxonomic scope" value="Eukaryota"/>
</dbReference>
<evidence type="ECO:0000313" key="2">
    <source>
        <dbReference type="EMBL" id="CAP21390.1"/>
    </source>
</evidence>
<dbReference type="STRING" id="6238.A8WLP4"/>
<feature type="transmembrane region" description="Helical" evidence="1">
    <location>
        <begin position="20"/>
        <end position="44"/>
    </location>
</feature>
<dbReference type="AlphaFoldDB" id="A8WLP4"/>
<keyword evidence="1" id="KW-0472">Membrane</keyword>
<dbReference type="GO" id="GO:0043495">
    <property type="term" value="F:protein-membrane adaptor activity"/>
    <property type="evidence" value="ECO:0000318"/>
    <property type="project" value="GO_Central"/>
</dbReference>
<dbReference type="GO" id="GO:0034993">
    <property type="term" value="C:meiotic nuclear membrane microtubule tethering complex"/>
    <property type="evidence" value="ECO:0000318"/>
    <property type="project" value="GO_Central"/>
</dbReference>
<proteinExistence type="predicted"/>
<gene>
    <name evidence="2" type="ORF">CBG24883</name>
    <name evidence="2" type="ORF">CBG_24883</name>
</gene>
<dbReference type="PANTHER" id="PTHR12911">
    <property type="entry name" value="SAD1/UNC-84-LIKE PROTEIN-RELATED"/>
    <property type="match status" value="1"/>
</dbReference>
<sequence length="334" mass="37552">MFEEGVFLLHGEFSGTFFEINFFALFSFLVAISLCSDSVIHFLACASILSALNYSSQVTDIEETNTKTRICHQWFNTRIRQYMILEIFFVISLIMILSRFQTISNQNERVLEMVKSMQSQIGTMERKLDSLVFLKSNQEINQFEGTIADALKNIKFPTQDSSDKVGPIIIPQINRSISKTEESDLKIPIPKEQFRLNAADFIKGASVDIAHSSSSSLNPITGYDQTNLVLLDRLQSPSDKAWCTNAENPVLTINLAKYIKSISVSYQHSKWHRIIPNGSPKTYDVVARRAGPGSGRAGPCLRNSEKSPARYKYAVQYSMKIIVAPIVPNAAKYV</sequence>
<dbReference type="EMBL" id="HE601254">
    <property type="protein sequence ID" value="CAP21390.1"/>
    <property type="molecule type" value="Genomic_DNA"/>
</dbReference>
<organism evidence="2 3">
    <name type="scientific">Caenorhabditis briggsae</name>
    <dbReference type="NCBI Taxonomy" id="6238"/>
    <lineage>
        <taxon>Eukaryota</taxon>
        <taxon>Metazoa</taxon>
        <taxon>Ecdysozoa</taxon>
        <taxon>Nematoda</taxon>
        <taxon>Chromadorea</taxon>
        <taxon>Rhabditida</taxon>
        <taxon>Rhabditina</taxon>
        <taxon>Rhabditomorpha</taxon>
        <taxon>Rhabditoidea</taxon>
        <taxon>Rhabditidae</taxon>
        <taxon>Peloderinae</taxon>
        <taxon>Caenorhabditis</taxon>
    </lineage>
</organism>
<keyword evidence="3" id="KW-1185">Reference proteome</keyword>
<evidence type="ECO:0000313" key="3">
    <source>
        <dbReference type="Proteomes" id="UP000008549"/>
    </source>
</evidence>
<reference evidence="2 3" key="1">
    <citation type="journal article" date="2003" name="PLoS Biol.">
        <title>The genome sequence of Caenorhabditis briggsae: a platform for comparative genomics.</title>
        <authorList>
            <person name="Stein L.D."/>
            <person name="Bao Z."/>
            <person name="Blasiar D."/>
            <person name="Blumenthal T."/>
            <person name="Brent M.R."/>
            <person name="Chen N."/>
            <person name="Chinwalla A."/>
            <person name="Clarke L."/>
            <person name="Clee C."/>
            <person name="Coghlan A."/>
            <person name="Coulson A."/>
            <person name="D'Eustachio P."/>
            <person name="Fitch D.H."/>
            <person name="Fulton L.A."/>
            <person name="Fulton R.E."/>
            <person name="Griffiths-Jones S."/>
            <person name="Harris T.W."/>
            <person name="Hillier L.W."/>
            <person name="Kamath R."/>
            <person name="Kuwabara P.E."/>
            <person name="Mardis E.R."/>
            <person name="Marra M.A."/>
            <person name="Miner T.L."/>
            <person name="Minx P."/>
            <person name="Mullikin J.C."/>
            <person name="Plumb R.W."/>
            <person name="Rogers J."/>
            <person name="Schein J.E."/>
            <person name="Sohrmann M."/>
            <person name="Spieth J."/>
            <person name="Stajich J.E."/>
            <person name="Wei C."/>
            <person name="Willey D."/>
            <person name="Wilson R.K."/>
            <person name="Durbin R."/>
            <person name="Waterston R.H."/>
        </authorList>
    </citation>
    <scope>NUCLEOTIDE SEQUENCE [LARGE SCALE GENOMIC DNA]</scope>
    <source>
        <strain evidence="2 3">AF16</strain>
    </source>
</reference>
<keyword evidence="1" id="KW-0812">Transmembrane</keyword>
<feature type="transmembrane region" description="Helical" evidence="1">
    <location>
        <begin position="82"/>
        <end position="100"/>
    </location>
</feature>
<dbReference type="HOGENOM" id="CLU_975088_0_0_1"/>
<reference evidence="2 3" key="2">
    <citation type="journal article" date="2011" name="PLoS Genet.">
        <title>Caenorhabditis briggsae recombinant inbred line genotypes reveal inter-strain incompatibility and the evolution of recombination.</title>
        <authorList>
            <person name="Ross J.A."/>
            <person name="Koboldt D.C."/>
            <person name="Staisch J.E."/>
            <person name="Chamberlin H.M."/>
            <person name="Gupta B.P."/>
            <person name="Miller R.D."/>
            <person name="Baird S.E."/>
            <person name="Haag E.S."/>
        </authorList>
    </citation>
    <scope>NUCLEOTIDE SEQUENCE [LARGE SCALE GENOMIC DNA]</scope>
    <source>
        <strain evidence="2 3">AF16</strain>
    </source>
</reference>
<dbReference type="RefSeq" id="XP_002648565.1">
    <property type="nucleotide sequence ID" value="XM_002648519.1"/>
</dbReference>
<dbReference type="KEGG" id="cbr:CBG_24883"/>
<dbReference type="OMA" id="ECCKECH"/>
<dbReference type="InterPro" id="IPR045119">
    <property type="entry name" value="SUN1-5"/>
</dbReference>